<organism evidence="3">
    <name type="scientific">freshwater metagenome</name>
    <dbReference type="NCBI Taxonomy" id="449393"/>
    <lineage>
        <taxon>unclassified sequences</taxon>
        <taxon>metagenomes</taxon>
        <taxon>ecological metagenomes</taxon>
    </lineage>
</organism>
<dbReference type="SUPFAM" id="SSF52518">
    <property type="entry name" value="Thiamin diphosphate-binding fold (THDP-binding)"/>
    <property type="match status" value="1"/>
</dbReference>
<gene>
    <name evidence="3" type="ORF">UFOPK2171_00170</name>
    <name evidence="4" type="ORF">UFOPK2237_00025</name>
</gene>
<dbReference type="InterPro" id="IPR050771">
    <property type="entry name" value="Alpha-ketoacid_DH_E1_comp"/>
</dbReference>
<dbReference type="AlphaFoldDB" id="A0A6J6JXT3"/>
<protein>
    <submittedName>
        <fullName evidence="3">Unannotated protein</fullName>
    </submittedName>
</protein>
<dbReference type="Pfam" id="PF00676">
    <property type="entry name" value="E1_dh"/>
    <property type="match status" value="1"/>
</dbReference>
<feature type="domain" description="Dehydrogenase E1 component" evidence="2">
    <location>
        <begin position="42"/>
        <end position="328"/>
    </location>
</feature>
<proteinExistence type="predicted"/>
<keyword evidence="1" id="KW-0560">Oxidoreductase</keyword>
<dbReference type="PANTHER" id="PTHR43380">
    <property type="entry name" value="2-OXOISOVALERATE DEHYDROGENASE SUBUNIT ALPHA, MITOCHONDRIAL"/>
    <property type="match status" value="1"/>
</dbReference>
<reference evidence="3" key="1">
    <citation type="submission" date="2020-05" db="EMBL/GenBank/DDBJ databases">
        <authorList>
            <person name="Chiriac C."/>
            <person name="Salcher M."/>
            <person name="Ghai R."/>
            <person name="Kavagutti S V."/>
        </authorList>
    </citation>
    <scope>NUCLEOTIDE SEQUENCE</scope>
</reference>
<dbReference type="EMBL" id="CAEZWD010000009">
    <property type="protein sequence ID" value="CAB4642361.1"/>
    <property type="molecule type" value="Genomic_DNA"/>
</dbReference>
<sequence length="361" mass="39698">MSESRFLPNFEAIAPFSRLTDSGILDSGESPMSDEAVLEALRYMMLTRVFDDKATSMQRQGRFGTFSSVRGQEASVVGAASTLDPAKDWIVPQYREFPALIRHGYPIENFALYFMGNPKGGTIPPNVNMLPMQISLAAQIPQATGLAWGLKMQGSDGVVITFFGDGASSEGDFHESLNLAGIMKAPVIFFLQNNGWAISTPRENQTAARSFAERAIGYGVEGVMVDGNDLLAVHEVTAQAVAKARAGGGPTLIESVTYRTGAHNTADDPTRYVDQQELEKWQQKDPVERIKNYLRSRGIWNENLEQELLDSCAAQIDAAMEIARNTPLATSDALFDHVYAEPPQRMLDQKRDWAIRNGDAQ</sequence>
<dbReference type="InterPro" id="IPR001017">
    <property type="entry name" value="DH_E1"/>
</dbReference>
<dbReference type="CDD" id="cd02000">
    <property type="entry name" value="TPP_E1_PDC_ADC_BCADC"/>
    <property type="match status" value="1"/>
</dbReference>
<dbReference type="InterPro" id="IPR029061">
    <property type="entry name" value="THDP-binding"/>
</dbReference>
<dbReference type="GO" id="GO:0016624">
    <property type="term" value="F:oxidoreductase activity, acting on the aldehyde or oxo group of donors, disulfide as acceptor"/>
    <property type="evidence" value="ECO:0007669"/>
    <property type="project" value="InterPro"/>
</dbReference>
<dbReference type="InterPro" id="IPR017596">
    <property type="entry name" value="PdhA/BkdA"/>
</dbReference>
<dbReference type="NCBIfam" id="TIGR03181">
    <property type="entry name" value="PDH_E1_alph_x"/>
    <property type="match status" value="1"/>
</dbReference>
<dbReference type="GO" id="GO:0009083">
    <property type="term" value="P:branched-chain amino acid catabolic process"/>
    <property type="evidence" value="ECO:0007669"/>
    <property type="project" value="TreeGrafter"/>
</dbReference>
<evidence type="ECO:0000256" key="1">
    <source>
        <dbReference type="ARBA" id="ARBA00023002"/>
    </source>
</evidence>
<evidence type="ECO:0000259" key="2">
    <source>
        <dbReference type="Pfam" id="PF00676"/>
    </source>
</evidence>
<accession>A0A6J6JXT3</accession>
<name>A0A6J6JXT3_9ZZZZ</name>
<evidence type="ECO:0000313" key="3">
    <source>
        <dbReference type="EMBL" id="CAB4642361.1"/>
    </source>
</evidence>
<dbReference type="PANTHER" id="PTHR43380:SF1">
    <property type="entry name" value="2-OXOISOVALERATE DEHYDROGENASE SUBUNIT ALPHA, MITOCHONDRIAL"/>
    <property type="match status" value="1"/>
</dbReference>
<dbReference type="Gene3D" id="3.40.50.970">
    <property type="match status" value="1"/>
</dbReference>
<dbReference type="EMBL" id="CAEZWI010000002">
    <property type="protein sequence ID" value="CAB4642793.1"/>
    <property type="molecule type" value="Genomic_DNA"/>
</dbReference>
<evidence type="ECO:0000313" key="4">
    <source>
        <dbReference type="EMBL" id="CAB4642793.1"/>
    </source>
</evidence>